<dbReference type="PANTHER" id="PTHR11738:SF186">
    <property type="entry name" value="OSTEOCLAST-ASSOCIATED IMMUNOGLOBULIN-LIKE RECEPTOR"/>
    <property type="match status" value="1"/>
</dbReference>
<accession>V9KN71</accession>
<dbReference type="InterPro" id="IPR036179">
    <property type="entry name" value="Ig-like_dom_sf"/>
</dbReference>
<keyword evidence="3" id="KW-0812">Transmembrane</keyword>
<proteinExistence type="evidence at transcript level"/>
<feature type="transmembrane region" description="Helical" evidence="3">
    <location>
        <begin position="201"/>
        <end position="225"/>
    </location>
</feature>
<dbReference type="InterPro" id="IPR013783">
    <property type="entry name" value="Ig-like_fold"/>
</dbReference>
<dbReference type="InterPro" id="IPR050412">
    <property type="entry name" value="Ig-like_Receptors_ImmuneReg"/>
</dbReference>
<sequence length="305" mass="33300">NDAGVICSDSLQKTSISLKPDSRAFVRGESAEISCTGNYPGSKCSFFRDGEFITSQTAPGHFMTATFTPSITTGNYWCQYNITIEGRGVTSPESERVGISVWDSLRKPTISLKPDSRVFVREESPEISCSGNYRGSKFSLYRDGERIGSQTAPGNSNTTTFTPSEIGAGNYWCRYNITIEGRVFVSPESERVNSTERTISVVLLVGGILAGIVTFTVILGICICCRGRCRRRKASSDASPGINLETSNVTYASVTRFPRPQPSPAVTSDDDVIYANLNLANLKPKTHRRSSPDDYSVYSSVRAQV</sequence>
<keyword evidence="3" id="KW-0472">Membrane</keyword>
<protein>
    <submittedName>
        <fullName evidence="4">Deleted in malignant brain tumors 1 protein-like protein</fullName>
    </submittedName>
</protein>
<feature type="compositionally biased region" description="Low complexity" evidence="2">
    <location>
        <begin position="293"/>
        <end position="305"/>
    </location>
</feature>
<feature type="non-terminal residue" evidence="4">
    <location>
        <position position="1"/>
    </location>
</feature>
<reference evidence="4" key="1">
    <citation type="journal article" date="2014" name="Nature">
        <title>Elephant shark genome provides unique insights into gnathostome evolution.</title>
        <authorList>
            <consortium name="International Elephant Shark Genome Sequencing Consortium"/>
            <person name="Venkatesh B."/>
            <person name="Lee A.P."/>
            <person name="Ravi V."/>
            <person name="Maurya A.K."/>
            <person name="Lian M.M."/>
            <person name="Swann J.B."/>
            <person name="Ohta Y."/>
            <person name="Flajnik M.F."/>
            <person name="Sutoh Y."/>
            <person name="Kasahara M."/>
            <person name="Hoon S."/>
            <person name="Gangu V."/>
            <person name="Roy S.W."/>
            <person name="Irimia M."/>
            <person name="Korzh V."/>
            <person name="Kondrychyn I."/>
            <person name="Lim Z.W."/>
            <person name="Tay B.H."/>
            <person name="Tohari S."/>
            <person name="Kong K.W."/>
            <person name="Ho S."/>
            <person name="Lorente-Galdos B."/>
            <person name="Quilez J."/>
            <person name="Marques-Bonet T."/>
            <person name="Raney B.J."/>
            <person name="Ingham P.W."/>
            <person name="Tay A."/>
            <person name="Hillier L.W."/>
            <person name="Minx P."/>
            <person name="Boehm T."/>
            <person name="Wilson R.K."/>
            <person name="Brenner S."/>
            <person name="Warren W.C."/>
        </authorList>
    </citation>
    <scope>NUCLEOTIDE SEQUENCE</scope>
    <source>
        <tissue evidence="4">Ovary</tissue>
    </source>
</reference>
<keyword evidence="1" id="KW-1015">Disulfide bond</keyword>
<name>V9KN71_CALMI</name>
<evidence type="ECO:0000256" key="3">
    <source>
        <dbReference type="SAM" id="Phobius"/>
    </source>
</evidence>
<evidence type="ECO:0000313" key="4">
    <source>
        <dbReference type="EMBL" id="AFO99694.1"/>
    </source>
</evidence>
<dbReference type="SUPFAM" id="SSF48726">
    <property type="entry name" value="Immunoglobulin"/>
    <property type="match status" value="2"/>
</dbReference>
<dbReference type="Gene3D" id="2.60.40.10">
    <property type="entry name" value="Immunoglobulins"/>
    <property type="match status" value="2"/>
</dbReference>
<evidence type="ECO:0000256" key="2">
    <source>
        <dbReference type="SAM" id="MobiDB-lite"/>
    </source>
</evidence>
<evidence type="ECO:0000256" key="1">
    <source>
        <dbReference type="ARBA" id="ARBA00023157"/>
    </source>
</evidence>
<dbReference type="PANTHER" id="PTHR11738">
    <property type="entry name" value="MHC CLASS I NK CELL RECEPTOR"/>
    <property type="match status" value="1"/>
</dbReference>
<dbReference type="EMBL" id="JW867177">
    <property type="protein sequence ID" value="AFO99694.1"/>
    <property type="molecule type" value="mRNA"/>
</dbReference>
<organism evidence="4">
    <name type="scientific">Callorhinchus milii</name>
    <name type="common">Ghost shark</name>
    <dbReference type="NCBI Taxonomy" id="7868"/>
    <lineage>
        <taxon>Eukaryota</taxon>
        <taxon>Metazoa</taxon>
        <taxon>Chordata</taxon>
        <taxon>Craniata</taxon>
        <taxon>Vertebrata</taxon>
        <taxon>Chondrichthyes</taxon>
        <taxon>Holocephali</taxon>
        <taxon>Chimaeriformes</taxon>
        <taxon>Callorhinchidae</taxon>
        <taxon>Callorhinchus</taxon>
    </lineage>
</organism>
<dbReference type="AlphaFoldDB" id="V9KN71"/>
<dbReference type="GO" id="GO:0002764">
    <property type="term" value="P:immune response-regulating signaling pathway"/>
    <property type="evidence" value="ECO:0007669"/>
    <property type="project" value="TreeGrafter"/>
</dbReference>
<feature type="region of interest" description="Disordered" evidence="2">
    <location>
        <begin position="284"/>
        <end position="305"/>
    </location>
</feature>
<keyword evidence="3" id="KW-1133">Transmembrane helix</keyword>